<keyword evidence="1" id="KW-0812">Transmembrane</keyword>
<keyword evidence="3" id="KW-1185">Reference proteome</keyword>
<evidence type="ECO:0000313" key="2">
    <source>
        <dbReference type="EMBL" id="RAR73800.1"/>
    </source>
</evidence>
<dbReference type="EMBL" id="QLSZ01000003">
    <property type="protein sequence ID" value="RAR73800.1"/>
    <property type="molecule type" value="Genomic_DNA"/>
</dbReference>
<reference evidence="2 3" key="1">
    <citation type="submission" date="2018-06" db="EMBL/GenBank/DDBJ databases">
        <title>Genomic Encyclopedia of Archaeal and Bacterial Type Strains, Phase II (KMG-II): from individual species to whole genera.</title>
        <authorList>
            <person name="Goeker M."/>
        </authorList>
    </citation>
    <scope>NUCLEOTIDE SEQUENCE [LARGE SCALE GENOMIC DNA]</scope>
    <source>
        <strain evidence="2 3">DSM 25663</strain>
    </source>
</reference>
<gene>
    <name evidence="2" type="ORF">CLV55_103119</name>
</gene>
<feature type="transmembrane region" description="Helical" evidence="1">
    <location>
        <begin position="36"/>
        <end position="55"/>
    </location>
</feature>
<name>A0A328YJT0_9FLAO</name>
<protein>
    <submittedName>
        <fullName evidence="2">Uncharacterized protein</fullName>
    </submittedName>
</protein>
<feature type="transmembrane region" description="Helical" evidence="1">
    <location>
        <begin position="6"/>
        <end position="24"/>
    </location>
</feature>
<sequence length="91" mass="10736">MYLVILILVLLNFFSTLGWLSLLTNLVHHKINFERYFVFKSVIMDFVFLLVPMYYPSIMGGWILFTLFYLVVGFLITAHEGKKVKKDLNIK</sequence>
<evidence type="ECO:0000313" key="3">
    <source>
        <dbReference type="Proteomes" id="UP000248840"/>
    </source>
</evidence>
<keyword evidence="1" id="KW-1133">Transmembrane helix</keyword>
<evidence type="ECO:0000256" key="1">
    <source>
        <dbReference type="SAM" id="Phobius"/>
    </source>
</evidence>
<dbReference type="AlphaFoldDB" id="A0A328YJT0"/>
<accession>A0A328YJT0</accession>
<organism evidence="2 3">
    <name type="scientific">Flavobacterium aciduliphilum</name>
    <dbReference type="NCBI Taxonomy" id="1101402"/>
    <lineage>
        <taxon>Bacteria</taxon>
        <taxon>Pseudomonadati</taxon>
        <taxon>Bacteroidota</taxon>
        <taxon>Flavobacteriia</taxon>
        <taxon>Flavobacteriales</taxon>
        <taxon>Flavobacteriaceae</taxon>
        <taxon>Flavobacterium</taxon>
    </lineage>
</organism>
<proteinExistence type="predicted"/>
<feature type="transmembrane region" description="Helical" evidence="1">
    <location>
        <begin position="61"/>
        <end position="78"/>
    </location>
</feature>
<dbReference type="Proteomes" id="UP000248840">
    <property type="component" value="Unassembled WGS sequence"/>
</dbReference>
<comment type="caution">
    <text evidence="2">The sequence shown here is derived from an EMBL/GenBank/DDBJ whole genome shotgun (WGS) entry which is preliminary data.</text>
</comment>
<keyword evidence="1" id="KW-0472">Membrane</keyword>